<protein>
    <submittedName>
        <fullName evidence="2">Sodium/hydrogen exchanger</fullName>
    </submittedName>
</protein>
<dbReference type="WBParaSite" id="PS1159_v2.g12143.t1">
    <property type="protein sequence ID" value="PS1159_v2.g12143.t1"/>
    <property type="gene ID" value="PS1159_v2.g12143"/>
</dbReference>
<sequence>MSRKYLLINYFIFIYFVFVNCNDESLTHREKEMVESHFQIFSIEWDHVQAAFTVTIWILVAPVAKILFHVNKKFGDALPDSACLIVVGLGVGYFLTKLNVDKSNFQLDSTSFFLYLLPPIIFDAGYFMPNRQLFDNLDSVMLFAFIGTIFNTLAIASTLYIFGIWGYFSVQLNLFEILLFSSLISAVDPVAVIAVFEEIHINEFLFINVFGEALFNDGAAVVLYFMFKKFNYIGSANLITSDYVAGGVSFIFIALGGIFIGLFFAGICSFVTKYTDPVKILAPVLIFAFPYLAYLTAEMFGVSAIFAIIACGVAMKEYVKGNITHEANTSVKYLTKLLALSAETVIFMFLGLSTISSSHKWDTYFVIITIISCLIYRTLGVIIQCTILNRFRTKQFTSVDQFVLSYGGLRGAIAFGLAVSMPEMIAAKSMFVTTTITVIFFTVFIQGITIRPLLNWLNVEKADERQITLVENIYNRYFDYTMTGIEDIAGQRGKNSIRQMYERINAKVLKPILMKSYEKRIFDASQIVRAYKKITLQEAMEVIKQGQIPPLPSTPIKTPTQKQEFNFETQKSENSNSVPTASIEMDALYQMFSQLLDRKVEEIRGAYKNEQTVAMEQSDVDIADDYIEMMRPTHFLSSPDLTLHSPPSRNPTENFHRQQSHPNVSSKIAKF</sequence>
<evidence type="ECO:0000313" key="1">
    <source>
        <dbReference type="Proteomes" id="UP000887580"/>
    </source>
</evidence>
<proteinExistence type="predicted"/>
<reference evidence="2" key="1">
    <citation type="submission" date="2022-11" db="UniProtKB">
        <authorList>
            <consortium name="WormBaseParasite"/>
        </authorList>
    </citation>
    <scope>IDENTIFICATION</scope>
</reference>
<dbReference type="Proteomes" id="UP000887580">
    <property type="component" value="Unplaced"/>
</dbReference>
<accession>A0AC35F1C2</accession>
<name>A0AC35F1C2_9BILA</name>
<evidence type="ECO:0000313" key="2">
    <source>
        <dbReference type="WBParaSite" id="PS1159_v2.g12143.t1"/>
    </source>
</evidence>
<organism evidence="1 2">
    <name type="scientific">Panagrolaimus sp. PS1159</name>
    <dbReference type="NCBI Taxonomy" id="55785"/>
    <lineage>
        <taxon>Eukaryota</taxon>
        <taxon>Metazoa</taxon>
        <taxon>Ecdysozoa</taxon>
        <taxon>Nematoda</taxon>
        <taxon>Chromadorea</taxon>
        <taxon>Rhabditida</taxon>
        <taxon>Tylenchina</taxon>
        <taxon>Panagrolaimomorpha</taxon>
        <taxon>Panagrolaimoidea</taxon>
        <taxon>Panagrolaimidae</taxon>
        <taxon>Panagrolaimus</taxon>
    </lineage>
</organism>